<protein>
    <submittedName>
        <fullName evidence="1">Uncharacterized protein</fullName>
    </submittedName>
</protein>
<organism evidence="1 2">
    <name type="scientific">Sphingopyxis granuli</name>
    <dbReference type="NCBI Taxonomy" id="267128"/>
    <lineage>
        <taxon>Bacteria</taxon>
        <taxon>Pseudomonadati</taxon>
        <taxon>Pseudomonadota</taxon>
        <taxon>Alphaproteobacteria</taxon>
        <taxon>Sphingomonadales</taxon>
        <taxon>Sphingomonadaceae</taxon>
        <taxon>Sphingopyxis</taxon>
    </lineage>
</organism>
<keyword evidence="2" id="KW-1185">Reference proteome</keyword>
<dbReference type="AlphaFoldDB" id="A0AA86GMI5"/>
<gene>
    <name evidence="1" type="ORF">SGRAN_2494</name>
</gene>
<sequence length="145" mass="15733">MTAARHAYASPGWCDAMRAILTALVDRHRHDFPDADFRMCEVVTAVPPDGGTVVLAARITGESVEFFDTEIDADVVVRGDHDAMLPAARLNRRRATPEENAAQAVHAMAMAKAGRVSMQGDMGKAPKPLLRVLAEMHDQLADITL</sequence>
<name>A0AA86GMI5_9SPHN</name>
<evidence type="ECO:0000313" key="2">
    <source>
        <dbReference type="Proteomes" id="UP000058599"/>
    </source>
</evidence>
<proteinExistence type="predicted"/>
<dbReference type="Proteomes" id="UP000058599">
    <property type="component" value="Chromosome"/>
</dbReference>
<dbReference type="KEGG" id="sgi:SGRAN_2494"/>
<accession>A0AA86GMI5</accession>
<dbReference type="RefSeq" id="WP_067184088.1">
    <property type="nucleotide sequence ID" value="NZ_CP012199.1"/>
</dbReference>
<dbReference type="EMBL" id="CP012199">
    <property type="protein sequence ID" value="AMG74854.1"/>
    <property type="molecule type" value="Genomic_DNA"/>
</dbReference>
<reference evidence="1 2" key="1">
    <citation type="journal article" date="2016" name="BMC Genomics">
        <title>Genomic analysis of the nitrate-respiring Sphingopyxis granuli (formerly Sphingomonas macrogoltabida) strain TFA.</title>
        <authorList>
            <person name="Garcia-Romero I."/>
            <person name="Perez-Pulido A.J."/>
            <person name="Gonzalez-Flores Y.E."/>
            <person name="Reyes-Ramirez F."/>
            <person name="Santero E."/>
            <person name="Floriano B."/>
        </authorList>
    </citation>
    <scope>NUCLEOTIDE SEQUENCE [LARGE SCALE GENOMIC DNA]</scope>
    <source>
        <strain evidence="1 2">TFA</strain>
    </source>
</reference>
<evidence type="ECO:0000313" key="1">
    <source>
        <dbReference type="EMBL" id="AMG74854.1"/>
    </source>
</evidence>